<dbReference type="AlphaFoldDB" id="A0A2Z6S7G7"/>
<gene>
    <name evidence="3" type="ORF">RCL2_000107400</name>
    <name evidence="2" type="ORF">RclHR1_09760001</name>
</gene>
<reference evidence="2 4" key="1">
    <citation type="submission" date="2017-11" db="EMBL/GenBank/DDBJ databases">
        <title>The genome of Rhizophagus clarus HR1 reveals common genetic basis of auxotrophy among arbuscular mycorrhizal fungi.</title>
        <authorList>
            <person name="Kobayashi Y."/>
        </authorList>
    </citation>
    <scope>NUCLEOTIDE SEQUENCE [LARGE SCALE GENOMIC DNA]</scope>
    <source>
        <strain evidence="2 4">HR1</strain>
    </source>
</reference>
<dbReference type="InterPro" id="IPR001245">
    <property type="entry name" value="Ser-Thr/Tyr_kinase_cat_dom"/>
</dbReference>
<organism evidence="2 4">
    <name type="scientific">Rhizophagus clarus</name>
    <dbReference type="NCBI Taxonomy" id="94130"/>
    <lineage>
        <taxon>Eukaryota</taxon>
        <taxon>Fungi</taxon>
        <taxon>Fungi incertae sedis</taxon>
        <taxon>Mucoromycota</taxon>
        <taxon>Glomeromycotina</taxon>
        <taxon>Glomeromycetes</taxon>
        <taxon>Glomerales</taxon>
        <taxon>Glomeraceae</taxon>
        <taxon>Rhizophagus</taxon>
    </lineage>
</organism>
<keyword evidence="3" id="KW-0418">Kinase</keyword>
<dbReference type="InterPro" id="IPR011009">
    <property type="entry name" value="Kinase-like_dom_sf"/>
</dbReference>
<protein>
    <submittedName>
        <fullName evidence="3">Kinase-like domain-containing protein</fullName>
    </submittedName>
</protein>
<proteinExistence type="predicted"/>
<dbReference type="InterPro" id="IPR051681">
    <property type="entry name" value="Ser/Thr_Kinases-Pseudokinases"/>
</dbReference>
<dbReference type="Pfam" id="PF07714">
    <property type="entry name" value="PK_Tyr_Ser-Thr"/>
    <property type="match status" value="1"/>
</dbReference>
<name>A0A2Z6S7G7_9GLOM</name>
<dbReference type="PRINTS" id="PR00109">
    <property type="entry name" value="TYRKINASE"/>
</dbReference>
<sequence>MSKKCDRCKIRFTLREHHQICLDCYTKKELLEPNENKIIDDFISYTRLHSSGKKRMHSFPYELFKNIERIGDGGFSTVYKAFFDNDHIYSHYFDRDNKRKSKYDKRNYGRQVVLKKLKNSKDLTSEKLNELKIYYQLSWKEKKKYHPISGRPTNISNYLGITQDPETKDFVIVMDYYDLGDLKSYISKDFYNVSWIDKLYILEDTICGLINFHNLNIIHKDIHNGNILLKNVNSSKEAVLCDFGISKSALEADDETVYGKTPYVAPEILNGQKYTTASDIYSLGMIMWELMTGRSPFWDHDHDEILTFKIIDGARPPIITNAPRGYIELMGECWHPNPEKRPTANELYKKIKNIKIEEWNNETQIIKSPDIGPTNTEIIESSSRCFSVNTTNDSLNLEFDKRKFSKIDDNFDESGKGNKKIKLTSENEDDGYVSEELYFDI</sequence>
<keyword evidence="3" id="KW-0808">Transferase</keyword>
<dbReference type="Proteomes" id="UP000615446">
    <property type="component" value="Unassembled WGS sequence"/>
</dbReference>
<feature type="domain" description="Protein kinase" evidence="1">
    <location>
        <begin position="64"/>
        <end position="360"/>
    </location>
</feature>
<dbReference type="EMBL" id="BLAL01000006">
    <property type="protein sequence ID" value="GES73548.1"/>
    <property type="molecule type" value="Genomic_DNA"/>
</dbReference>
<dbReference type="OrthoDB" id="6718656at2759"/>
<dbReference type="EMBL" id="BEXD01004399">
    <property type="protein sequence ID" value="GBC10591.1"/>
    <property type="molecule type" value="Genomic_DNA"/>
</dbReference>
<dbReference type="PROSITE" id="PS50011">
    <property type="entry name" value="PROTEIN_KINASE_DOM"/>
    <property type="match status" value="1"/>
</dbReference>
<evidence type="ECO:0000259" key="1">
    <source>
        <dbReference type="PROSITE" id="PS50011"/>
    </source>
</evidence>
<dbReference type="GO" id="GO:0004674">
    <property type="term" value="F:protein serine/threonine kinase activity"/>
    <property type="evidence" value="ECO:0007669"/>
    <property type="project" value="TreeGrafter"/>
</dbReference>
<evidence type="ECO:0000313" key="3">
    <source>
        <dbReference type="EMBL" id="GES73548.1"/>
    </source>
</evidence>
<dbReference type="Proteomes" id="UP000247702">
    <property type="component" value="Unassembled WGS sequence"/>
</dbReference>
<dbReference type="SUPFAM" id="SSF56112">
    <property type="entry name" value="Protein kinase-like (PK-like)"/>
    <property type="match status" value="1"/>
</dbReference>
<dbReference type="Gene3D" id="1.10.510.10">
    <property type="entry name" value="Transferase(Phosphotransferase) domain 1"/>
    <property type="match status" value="1"/>
</dbReference>
<dbReference type="GO" id="GO:0005524">
    <property type="term" value="F:ATP binding"/>
    <property type="evidence" value="ECO:0007669"/>
    <property type="project" value="InterPro"/>
</dbReference>
<evidence type="ECO:0000313" key="4">
    <source>
        <dbReference type="Proteomes" id="UP000247702"/>
    </source>
</evidence>
<evidence type="ECO:0000313" key="2">
    <source>
        <dbReference type="EMBL" id="GBC10591.1"/>
    </source>
</evidence>
<dbReference type="InterPro" id="IPR000719">
    <property type="entry name" value="Prot_kinase_dom"/>
</dbReference>
<comment type="caution">
    <text evidence="2">The sequence shown here is derived from an EMBL/GenBank/DDBJ whole genome shotgun (WGS) entry which is preliminary data.</text>
</comment>
<keyword evidence="4" id="KW-1185">Reference proteome</keyword>
<dbReference type="PANTHER" id="PTHR44329">
    <property type="entry name" value="SERINE/THREONINE-PROTEIN KINASE TNNI3K-RELATED"/>
    <property type="match status" value="1"/>
</dbReference>
<accession>A0A2Z6S7G7</accession>
<reference evidence="3" key="2">
    <citation type="submission" date="2019-10" db="EMBL/GenBank/DDBJ databases">
        <title>Conservation and host-specific expression of non-tandemly repeated heterogenous ribosome RNA gene in arbuscular mycorrhizal fungi.</title>
        <authorList>
            <person name="Maeda T."/>
            <person name="Kobayashi Y."/>
            <person name="Nakagawa T."/>
            <person name="Ezawa T."/>
            <person name="Yamaguchi K."/>
            <person name="Bino T."/>
            <person name="Nishimoto Y."/>
            <person name="Shigenobu S."/>
            <person name="Kawaguchi M."/>
        </authorList>
    </citation>
    <scope>NUCLEOTIDE SEQUENCE</scope>
    <source>
        <strain evidence="3">HR1</strain>
    </source>
</reference>